<dbReference type="EMBL" id="JABDTM020027268">
    <property type="protein sequence ID" value="KAH0810777.1"/>
    <property type="molecule type" value="Genomic_DNA"/>
</dbReference>
<dbReference type="AlphaFoldDB" id="A0A8J6HAD8"/>
<comment type="caution">
    <text evidence="2">The sequence shown here is derived from an EMBL/GenBank/DDBJ whole genome shotgun (WGS) entry which is preliminary data.</text>
</comment>
<accession>A0A8J6HAD8</accession>
<gene>
    <name evidence="2" type="ORF">GEV33_012014</name>
</gene>
<dbReference type="Proteomes" id="UP000719412">
    <property type="component" value="Unassembled WGS sequence"/>
</dbReference>
<keyword evidence="3" id="KW-1185">Reference proteome</keyword>
<evidence type="ECO:0000313" key="3">
    <source>
        <dbReference type="Proteomes" id="UP000719412"/>
    </source>
</evidence>
<feature type="region of interest" description="Disordered" evidence="1">
    <location>
        <begin position="31"/>
        <end position="62"/>
    </location>
</feature>
<reference evidence="2" key="2">
    <citation type="submission" date="2021-08" db="EMBL/GenBank/DDBJ databases">
        <authorList>
            <person name="Eriksson T."/>
        </authorList>
    </citation>
    <scope>NUCLEOTIDE SEQUENCE</scope>
    <source>
        <strain evidence="2">Stoneville</strain>
        <tissue evidence="2">Whole head</tissue>
    </source>
</reference>
<name>A0A8J6HAD8_TENMO</name>
<protein>
    <submittedName>
        <fullName evidence="2">Uncharacterized protein</fullName>
    </submittedName>
</protein>
<sequence>MIFGLLSLKIRKRLARNSIRTFDELLQKAREAEETFEEEERERLEVKTSHTPQTDDKQKRPERPRCLYCKKFLPGRSNVLADILSRPTIPDETDQSCELCPVEIEYPRLAA</sequence>
<organism evidence="2 3">
    <name type="scientific">Tenebrio molitor</name>
    <name type="common">Yellow mealworm beetle</name>
    <dbReference type="NCBI Taxonomy" id="7067"/>
    <lineage>
        <taxon>Eukaryota</taxon>
        <taxon>Metazoa</taxon>
        <taxon>Ecdysozoa</taxon>
        <taxon>Arthropoda</taxon>
        <taxon>Hexapoda</taxon>
        <taxon>Insecta</taxon>
        <taxon>Pterygota</taxon>
        <taxon>Neoptera</taxon>
        <taxon>Endopterygota</taxon>
        <taxon>Coleoptera</taxon>
        <taxon>Polyphaga</taxon>
        <taxon>Cucujiformia</taxon>
        <taxon>Tenebrionidae</taxon>
        <taxon>Tenebrio</taxon>
    </lineage>
</organism>
<proteinExistence type="predicted"/>
<evidence type="ECO:0000256" key="1">
    <source>
        <dbReference type="SAM" id="MobiDB-lite"/>
    </source>
</evidence>
<evidence type="ECO:0000313" key="2">
    <source>
        <dbReference type="EMBL" id="KAH0810777.1"/>
    </source>
</evidence>
<reference evidence="2" key="1">
    <citation type="journal article" date="2020" name="J Insects Food Feed">
        <title>The yellow mealworm (Tenebrio molitor) genome: a resource for the emerging insects as food and feed industry.</title>
        <authorList>
            <person name="Eriksson T."/>
            <person name="Andere A."/>
            <person name="Kelstrup H."/>
            <person name="Emery V."/>
            <person name="Picard C."/>
        </authorList>
    </citation>
    <scope>NUCLEOTIDE SEQUENCE</scope>
    <source>
        <strain evidence="2">Stoneville</strain>
        <tissue evidence="2">Whole head</tissue>
    </source>
</reference>
<feature type="compositionally biased region" description="Basic and acidic residues" evidence="1">
    <location>
        <begin position="41"/>
        <end position="62"/>
    </location>
</feature>